<gene>
    <name evidence="1" type="ORF">BDN72DRAFT_482265</name>
</gene>
<reference evidence="1 2" key="1">
    <citation type="journal article" date="2019" name="Nat. Ecol. Evol.">
        <title>Megaphylogeny resolves global patterns of mushroom evolution.</title>
        <authorList>
            <person name="Varga T."/>
            <person name="Krizsan K."/>
            <person name="Foldi C."/>
            <person name="Dima B."/>
            <person name="Sanchez-Garcia M."/>
            <person name="Sanchez-Ramirez S."/>
            <person name="Szollosi G.J."/>
            <person name="Szarkandi J.G."/>
            <person name="Papp V."/>
            <person name="Albert L."/>
            <person name="Andreopoulos W."/>
            <person name="Angelini C."/>
            <person name="Antonin V."/>
            <person name="Barry K.W."/>
            <person name="Bougher N.L."/>
            <person name="Buchanan P."/>
            <person name="Buyck B."/>
            <person name="Bense V."/>
            <person name="Catcheside P."/>
            <person name="Chovatia M."/>
            <person name="Cooper J."/>
            <person name="Damon W."/>
            <person name="Desjardin D."/>
            <person name="Finy P."/>
            <person name="Geml J."/>
            <person name="Haridas S."/>
            <person name="Hughes K."/>
            <person name="Justo A."/>
            <person name="Karasinski D."/>
            <person name="Kautmanova I."/>
            <person name="Kiss B."/>
            <person name="Kocsube S."/>
            <person name="Kotiranta H."/>
            <person name="LaButti K.M."/>
            <person name="Lechner B.E."/>
            <person name="Liimatainen K."/>
            <person name="Lipzen A."/>
            <person name="Lukacs Z."/>
            <person name="Mihaltcheva S."/>
            <person name="Morgado L.N."/>
            <person name="Niskanen T."/>
            <person name="Noordeloos M.E."/>
            <person name="Ohm R.A."/>
            <person name="Ortiz-Santana B."/>
            <person name="Ovrebo C."/>
            <person name="Racz N."/>
            <person name="Riley R."/>
            <person name="Savchenko A."/>
            <person name="Shiryaev A."/>
            <person name="Soop K."/>
            <person name="Spirin V."/>
            <person name="Szebenyi C."/>
            <person name="Tomsovsky M."/>
            <person name="Tulloss R.E."/>
            <person name="Uehling J."/>
            <person name="Grigoriev I.V."/>
            <person name="Vagvolgyi C."/>
            <person name="Papp T."/>
            <person name="Martin F.M."/>
            <person name="Miettinen O."/>
            <person name="Hibbett D.S."/>
            <person name="Nagy L.G."/>
        </authorList>
    </citation>
    <scope>NUCLEOTIDE SEQUENCE [LARGE SCALE GENOMIC DNA]</scope>
    <source>
        <strain evidence="1 2">NL-1719</strain>
    </source>
</reference>
<name>A0ACD3B066_9AGAR</name>
<accession>A0ACD3B066</accession>
<proteinExistence type="predicted"/>
<evidence type="ECO:0000313" key="1">
    <source>
        <dbReference type="EMBL" id="TFK71151.1"/>
    </source>
</evidence>
<organism evidence="1 2">
    <name type="scientific">Pluteus cervinus</name>
    <dbReference type="NCBI Taxonomy" id="181527"/>
    <lineage>
        <taxon>Eukaryota</taxon>
        <taxon>Fungi</taxon>
        <taxon>Dikarya</taxon>
        <taxon>Basidiomycota</taxon>
        <taxon>Agaricomycotina</taxon>
        <taxon>Agaricomycetes</taxon>
        <taxon>Agaricomycetidae</taxon>
        <taxon>Agaricales</taxon>
        <taxon>Pluteineae</taxon>
        <taxon>Pluteaceae</taxon>
        <taxon>Pluteus</taxon>
    </lineage>
</organism>
<dbReference type="Proteomes" id="UP000308600">
    <property type="component" value="Unassembled WGS sequence"/>
</dbReference>
<dbReference type="EMBL" id="ML208302">
    <property type="protein sequence ID" value="TFK71151.1"/>
    <property type="molecule type" value="Genomic_DNA"/>
</dbReference>
<keyword evidence="2" id="KW-1185">Reference proteome</keyword>
<sequence length="115" mass="13535">MGRVWKRRLVLARASRSVNWCCGFSSLLNLGFFFVLSSILQKSPPHIFWLWFGIPSSSSSSHFFFAFLQHTLSPIRSRTTWTWHDDFLFFERWDRSNSSFFSSFFLLGFLNGTFG</sequence>
<protein>
    <submittedName>
        <fullName evidence="1">Uncharacterized protein</fullName>
    </submittedName>
</protein>
<evidence type="ECO:0000313" key="2">
    <source>
        <dbReference type="Proteomes" id="UP000308600"/>
    </source>
</evidence>